<dbReference type="Pfam" id="PF21897">
    <property type="entry name" value="DUF6919"/>
    <property type="match status" value="1"/>
</dbReference>
<reference evidence="2" key="1">
    <citation type="submission" date="2022-12" db="EMBL/GenBank/DDBJ databases">
        <authorList>
            <person name="Petersen C."/>
        </authorList>
    </citation>
    <scope>NUCLEOTIDE SEQUENCE</scope>
    <source>
        <strain evidence="2">IBT 15544</strain>
    </source>
</reference>
<accession>A0A9W9JPR7</accession>
<name>A0A9W9JPR7_9EURO</name>
<organism evidence="2 3">
    <name type="scientific">Penicillium cinerascens</name>
    <dbReference type="NCBI Taxonomy" id="70096"/>
    <lineage>
        <taxon>Eukaryota</taxon>
        <taxon>Fungi</taxon>
        <taxon>Dikarya</taxon>
        <taxon>Ascomycota</taxon>
        <taxon>Pezizomycotina</taxon>
        <taxon>Eurotiomycetes</taxon>
        <taxon>Eurotiomycetidae</taxon>
        <taxon>Eurotiales</taxon>
        <taxon>Aspergillaceae</taxon>
        <taxon>Penicillium</taxon>
    </lineage>
</organism>
<dbReference type="AlphaFoldDB" id="A0A9W9JPR7"/>
<sequence length="205" mass="23842">MAEFPQDVQHWNNSTSFTALLKLNKKFLRGEILSSPYHYGPIEEETLSLVPALLKLHDRQIFTWSSQPYLRERNRGDNGKFYDHWQRPFISFIVAEKNNPRKLFQELKRKRDIKVHARKVYSPEAAVQGSFTKTKIVTKYRRSYFWRRWKAFTAVDPAADIAEEDIFCLDAMKQAGPWEFDVVAASWKDVDITGIVIDAVGASQA</sequence>
<evidence type="ECO:0000259" key="1">
    <source>
        <dbReference type="Pfam" id="PF21897"/>
    </source>
</evidence>
<feature type="domain" description="DUF6919" evidence="1">
    <location>
        <begin position="7"/>
        <end position="140"/>
    </location>
</feature>
<dbReference type="EMBL" id="JAPQKR010000014">
    <property type="protein sequence ID" value="KAJ5198735.1"/>
    <property type="molecule type" value="Genomic_DNA"/>
</dbReference>
<dbReference type="Proteomes" id="UP001150904">
    <property type="component" value="Unassembled WGS sequence"/>
</dbReference>
<evidence type="ECO:0000313" key="3">
    <source>
        <dbReference type="Proteomes" id="UP001150904"/>
    </source>
</evidence>
<dbReference type="GeneID" id="83182215"/>
<protein>
    <recommendedName>
        <fullName evidence="1">DUF6919 domain-containing protein</fullName>
    </recommendedName>
</protein>
<comment type="caution">
    <text evidence="2">The sequence shown here is derived from an EMBL/GenBank/DDBJ whole genome shotgun (WGS) entry which is preliminary data.</text>
</comment>
<proteinExistence type="predicted"/>
<reference evidence="2" key="2">
    <citation type="journal article" date="2023" name="IMA Fungus">
        <title>Comparative genomic study of the Penicillium genus elucidates a diverse pangenome and 15 lateral gene transfer events.</title>
        <authorList>
            <person name="Petersen C."/>
            <person name="Sorensen T."/>
            <person name="Nielsen M.R."/>
            <person name="Sondergaard T.E."/>
            <person name="Sorensen J.L."/>
            <person name="Fitzpatrick D.A."/>
            <person name="Frisvad J.C."/>
            <person name="Nielsen K.L."/>
        </authorList>
    </citation>
    <scope>NUCLEOTIDE SEQUENCE</scope>
    <source>
        <strain evidence="2">IBT 15544</strain>
    </source>
</reference>
<gene>
    <name evidence="2" type="ORF">N7498_007852</name>
</gene>
<dbReference type="OrthoDB" id="5227598at2759"/>
<dbReference type="InterPro" id="IPR054212">
    <property type="entry name" value="DUF6919"/>
</dbReference>
<keyword evidence="3" id="KW-1185">Reference proteome</keyword>
<dbReference type="RefSeq" id="XP_058307163.1">
    <property type="nucleotide sequence ID" value="XM_058454914.1"/>
</dbReference>
<evidence type="ECO:0000313" key="2">
    <source>
        <dbReference type="EMBL" id="KAJ5198735.1"/>
    </source>
</evidence>